<feature type="region of interest" description="Disordered" evidence="1">
    <location>
        <begin position="215"/>
        <end position="275"/>
    </location>
</feature>
<evidence type="ECO:0000256" key="1">
    <source>
        <dbReference type="SAM" id="MobiDB-lite"/>
    </source>
</evidence>
<proteinExistence type="predicted"/>
<dbReference type="RefSeq" id="WP_191070974.1">
    <property type="nucleotide sequence ID" value="NZ_CP060506.1"/>
</dbReference>
<dbReference type="AlphaFoldDB" id="A0A8I0KN43"/>
<dbReference type="Pfam" id="PF19827">
    <property type="entry name" value="DUF6308"/>
    <property type="match status" value="1"/>
</dbReference>
<gene>
    <name evidence="2" type="ORF">H8R10_01315</name>
</gene>
<sequence>MTLTLPPLITGIIHGDEHAWLRACTMLGAYYRPEGGHRSAFDLIRSGDPYADDGLLSGCDLAALSAVGVRLSPRRARRVLDDPEIHRLIAALPRERDIVDADDDVIGDSSAAAQLFHRLADDADLGLGWKGAQAVLARVRPALFPLVTGPERKALGVSKNMPALWRQLRDRLRDDDARLAYQLYYLVQTAPVWSELSQIQVLMALVHLEAEEAKQQRSTARTAADTHLASQRREAKRARALAAESARTSRHRRDASGRHAGEPISTSAVRLRDHR</sequence>
<dbReference type="Proteomes" id="UP000627538">
    <property type="component" value="Unassembled WGS sequence"/>
</dbReference>
<organism evidence="2 3">
    <name type="scientific">Nanchangia anserum</name>
    <dbReference type="NCBI Taxonomy" id="2692125"/>
    <lineage>
        <taxon>Bacteria</taxon>
        <taxon>Bacillati</taxon>
        <taxon>Actinomycetota</taxon>
        <taxon>Actinomycetes</taxon>
        <taxon>Actinomycetales</taxon>
        <taxon>Actinomycetaceae</taxon>
        <taxon>Nanchangia</taxon>
    </lineage>
</organism>
<name>A0A8I0KN43_9ACTO</name>
<accession>A0A8I0KN43</accession>
<comment type="caution">
    <text evidence="2">The sequence shown here is derived from an EMBL/GenBank/DDBJ whole genome shotgun (WGS) entry which is preliminary data.</text>
</comment>
<dbReference type="EMBL" id="JACRUO010000001">
    <property type="protein sequence ID" value="MBD3688881.1"/>
    <property type="molecule type" value="Genomic_DNA"/>
</dbReference>
<evidence type="ECO:0000313" key="3">
    <source>
        <dbReference type="Proteomes" id="UP000627538"/>
    </source>
</evidence>
<dbReference type="InterPro" id="IPR046275">
    <property type="entry name" value="DUF6308"/>
</dbReference>
<keyword evidence="3" id="KW-1185">Reference proteome</keyword>
<reference evidence="2 3" key="1">
    <citation type="submission" date="2020-08" db="EMBL/GenBank/DDBJ databases">
        <title>Winkia gen. nov., sp. nov., isolated from faeces of the Anser albifrons in China.</title>
        <authorList>
            <person name="Liu Q."/>
        </authorList>
    </citation>
    <scope>NUCLEOTIDE SEQUENCE [LARGE SCALE GENOMIC DNA]</scope>
    <source>
        <strain evidence="2 3">C62</strain>
    </source>
</reference>
<protein>
    <submittedName>
        <fullName evidence="2">Uncharacterized protein</fullName>
    </submittedName>
</protein>
<evidence type="ECO:0000313" key="2">
    <source>
        <dbReference type="EMBL" id="MBD3688881.1"/>
    </source>
</evidence>